<dbReference type="CDD" id="cd12151">
    <property type="entry name" value="F1-ATPase_gamma"/>
    <property type="match status" value="1"/>
</dbReference>
<comment type="function">
    <text evidence="1 10">Produces ATP from ADP in the presence of a proton gradient across the membrane. The gamma chain is believed to be important in regulating ATPase activity and the flow of protons through the CF(0) complex.</text>
</comment>
<evidence type="ECO:0000256" key="6">
    <source>
        <dbReference type="ARBA" id="ARBA00023065"/>
    </source>
</evidence>
<evidence type="ECO:0000313" key="11">
    <source>
        <dbReference type="EMBL" id="OGM18095.1"/>
    </source>
</evidence>
<reference evidence="11 12" key="1">
    <citation type="journal article" date="2016" name="Nat. Commun.">
        <title>Thousands of microbial genomes shed light on interconnected biogeochemical processes in an aquifer system.</title>
        <authorList>
            <person name="Anantharaman K."/>
            <person name="Brown C.T."/>
            <person name="Hug L.A."/>
            <person name="Sharon I."/>
            <person name="Castelle C.J."/>
            <person name="Probst A.J."/>
            <person name="Thomas B.C."/>
            <person name="Singh A."/>
            <person name="Wilkins M.J."/>
            <person name="Karaoz U."/>
            <person name="Brodie E.L."/>
            <person name="Williams K.H."/>
            <person name="Hubbard S.S."/>
            <person name="Banfield J.F."/>
        </authorList>
    </citation>
    <scope>NUCLEOTIDE SEQUENCE [LARGE SCALE GENOMIC DNA]</scope>
</reference>
<evidence type="ECO:0000256" key="4">
    <source>
        <dbReference type="ARBA" id="ARBA00022448"/>
    </source>
</evidence>
<dbReference type="GO" id="GO:0042777">
    <property type="term" value="P:proton motive force-driven plasma membrane ATP synthesis"/>
    <property type="evidence" value="ECO:0007669"/>
    <property type="project" value="UniProtKB-UniRule"/>
</dbReference>
<dbReference type="EMBL" id="MGGB01000057">
    <property type="protein sequence ID" value="OGM18095.1"/>
    <property type="molecule type" value="Genomic_DNA"/>
</dbReference>
<dbReference type="InterPro" id="IPR035968">
    <property type="entry name" value="ATP_synth_F1_ATPase_gsu"/>
</dbReference>
<dbReference type="SUPFAM" id="SSF52943">
    <property type="entry name" value="ATP synthase (F1-ATPase), gamma subunit"/>
    <property type="match status" value="1"/>
</dbReference>
<evidence type="ECO:0000256" key="5">
    <source>
        <dbReference type="ARBA" id="ARBA00022781"/>
    </source>
</evidence>
<evidence type="ECO:0000256" key="8">
    <source>
        <dbReference type="ARBA" id="ARBA00023196"/>
    </source>
</evidence>
<accession>A0A1F7XV01</accession>
<evidence type="ECO:0000256" key="3">
    <source>
        <dbReference type="ARBA" id="ARBA00007681"/>
    </source>
</evidence>
<dbReference type="GO" id="GO:0046933">
    <property type="term" value="F:proton-transporting ATP synthase activity, rotational mechanism"/>
    <property type="evidence" value="ECO:0007669"/>
    <property type="project" value="UniProtKB-UniRule"/>
</dbReference>
<dbReference type="Pfam" id="PF00231">
    <property type="entry name" value="ATP-synt"/>
    <property type="match status" value="1"/>
</dbReference>
<comment type="subcellular location">
    <subcellularLocation>
        <location evidence="10">Cell membrane</location>
        <topology evidence="10">Peripheral membrane protein</topology>
    </subcellularLocation>
    <subcellularLocation>
        <location evidence="2">Membrane</location>
        <topology evidence="2">Peripheral membrane protein</topology>
    </subcellularLocation>
</comment>
<keyword evidence="9 10" id="KW-0066">ATP synthesis</keyword>
<keyword evidence="7 10" id="KW-0472">Membrane</keyword>
<evidence type="ECO:0000256" key="2">
    <source>
        <dbReference type="ARBA" id="ARBA00004170"/>
    </source>
</evidence>
<gene>
    <name evidence="10" type="primary">atpG</name>
    <name evidence="11" type="ORF">A2685_02900</name>
</gene>
<protein>
    <recommendedName>
        <fullName evidence="10">ATP synthase gamma chain</fullName>
    </recommendedName>
    <alternativeName>
        <fullName evidence="10">ATP synthase F1 sector gamma subunit</fullName>
    </alternativeName>
    <alternativeName>
        <fullName evidence="10">F-ATPase gamma subunit</fullName>
    </alternativeName>
</protein>
<sequence length="297" mass="32918">MANPRLIKKRVNSIKNIKKITKALEMVSASKVLKAQSKALAAKPYAEKIYEIIANVAGEVNISEIPLLRKPKEIKRNLYIVISTNRGLAGSLNTNLFRKLGEHSKESGIVDSSFITVGKKGRGAVAFYGTLLADFSEEITTKSVPAIINLVSDKFVNEEVDAVYLVYNDFISALSQDPVIKKILPITYEKPSFDLLGKEANVRNNIKLNIVFNFEPSREEVLKELLPFYLEVILSEALYEAEASEHSARMVAMKSASDNAQELSSSLTLEFNKARQSMITNEINDITVASSVISEND</sequence>
<dbReference type="GO" id="GO:0005524">
    <property type="term" value="F:ATP binding"/>
    <property type="evidence" value="ECO:0007669"/>
    <property type="project" value="UniProtKB-UniRule"/>
</dbReference>
<keyword evidence="5 10" id="KW-0375">Hydrogen ion transport</keyword>
<organism evidence="11 12">
    <name type="scientific">Candidatus Woesebacteria bacterium RIFCSPHIGHO2_01_FULL_37_10</name>
    <dbReference type="NCBI Taxonomy" id="1802489"/>
    <lineage>
        <taxon>Bacteria</taxon>
        <taxon>Candidatus Woeseibacteriota</taxon>
    </lineage>
</organism>
<dbReference type="Proteomes" id="UP000178446">
    <property type="component" value="Unassembled WGS sequence"/>
</dbReference>
<comment type="caution">
    <text evidence="11">The sequence shown here is derived from an EMBL/GenBank/DDBJ whole genome shotgun (WGS) entry which is preliminary data.</text>
</comment>
<proteinExistence type="inferred from homology"/>
<dbReference type="NCBIfam" id="TIGR01146">
    <property type="entry name" value="ATPsyn_F1gamma"/>
    <property type="match status" value="1"/>
</dbReference>
<dbReference type="GO" id="GO:0045259">
    <property type="term" value="C:proton-transporting ATP synthase complex"/>
    <property type="evidence" value="ECO:0007669"/>
    <property type="project" value="UniProtKB-KW"/>
</dbReference>
<evidence type="ECO:0000256" key="7">
    <source>
        <dbReference type="ARBA" id="ARBA00023136"/>
    </source>
</evidence>
<dbReference type="HAMAP" id="MF_00815">
    <property type="entry name" value="ATP_synth_gamma_bact"/>
    <property type="match status" value="1"/>
</dbReference>
<comment type="similarity">
    <text evidence="3 10">Belongs to the ATPase gamma chain family.</text>
</comment>
<dbReference type="PANTHER" id="PTHR11693">
    <property type="entry name" value="ATP SYNTHASE GAMMA CHAIN"/>
    <property type="match status" value="1"/>
</dbReference>
<dbReference type="AlphaFoldDB" id="A0A1F7XV01"/>
<comment type="subunit">
    <text evidence="10">F-type ATPases have 2 components, CF(1) - the catalytic core - and CF(0) - the membrane proton channel. CF(1) has five subunits: alpha(3), beta(3), gamma(1), delta(1), epsilon(1). CF(0) has three main subunits: a, b and c.</text>
</comment>
<name>A0A1F7XV01_9BACT</name>
<dbReference type="GO" id="GO:0005886">
    <property type="term" value="C:plasma membrane"/>
    <property type="evidence" value="ECO:0007669"/>
    <property type="project" value="UniProtKB-SubCell"/>
</dbReference>
<evidence type="ECO:0000256" key="9">
    <source>
        <dbReference type="ARBA" id="ARBA00023310"/>
    </source>
</evidence>
<evidence type="ECO:0000256" key="1">
    <source>
        <dbReference type="ARBA" id="ARBA00003456"/>
    </source>
</evidence>
<dbReference type="Gene3D" id="1.10.287.80">
    <property type="entry name" value="ATP synthase, gamma subunit, helix hairpin domain"/>
    <property type="match status" value="1"/>
</dbReference>
<keyword evidence="10" id="KW-1003">Cell membrane</keyword>
<keyword evidence="6 10" id="KW-0406">Ion transport</keyword>
<dbReference type="Gene3D" id="3.40.1380.10">
    <property type="match status" value="1"/>
</dbReference>
<dbReference type="PANTHER" id="PTHR11693:SF22">
    <property type="entry name" value="ATP SYNTHASE SUBUNIT GAMMA, MITOCHONDRIAL"/>
    <property type="match status" value="1"/>
</dbReference>
<dbReference type="InterPro" id="IPR000131">
    <property type="entry name" value="ATP_synth_F1_gsu"/>
</dbReference>
<keyword evidence="8 10" id="KW-0139">CF(1)</keyword>
<keyword evidence="4 10" id="KW-0813">Transport</keyword>
<evidence type="ECO:0000256" key="10">
    <source>
        <dbReference type="HAMAP-Rule" id="MF_00815"/>
    </source>
</evidence>
<dbReference type="PRINTS" id="PR00126">
    <property type="entry name" value="ATPASEGAMMA"/>
</dbReference>
<evidence type="ECO:0000313" key="12">
    <source>
        <dbReference type="Proteomes" id="UP000178446"/>
    </source>
</evidence>